<dbReference type="Gene3D" id="3.40.50.620">
    <property type="entry name" value="HUPs"/>
    <property type="match status" value="1"/>
</dbReference>
<keyword evidence="2 6" id="KW-0808">Transferase</keyword>
<dbReference type="SUPFAM" id="SSF55811">
    <property type="entry name" value="Nudix"/>
    <property type="match status" value="1"/>
</dbReference>
<keyword evidence="3 6" id="KW-0548">Nucleotidyltransferase</keyword>
<evidence type="ECO:0000256" key="1">
    <source>
        <dbReference type="ARBA" id="ARBA00001946"/>
    </source>
</evidence>
<evidence type="ECO:0000256" key="4">
    <source>
        <dbReference type="ARBA" id="ARBA00022801"/>
    </source>
</evidence>
<sequence length="346" mass="39281">MTKAFRLGIFIGRFQPFHHGHEQMVRTALAQAEQLLILLGSANTPRSLKNPFSLEEREEMIRATLPAEQSRLHFAPLDDYPYDDHSWMLHVQTQVQGIAQCLNVAQEEIALIGHQKDASSFYLSLFPQWRYIALPNFDGISATPIRQVFFAQDAEAALAADVPLKAPARELLQRFRQSAHFANLHEEYQQIQQEKALWAQIPYPVNLATVDAMIVHRGRILLVERGNPPGKGLLALPGGFLETHETGFEGCLRELREETGLGVNPQAWRHFLRHRGIYDAPGRSARGRIITQVFYFRIPDDIDLPSPLGTDDAAQALWQDVQSLDARCFHDDHFHIIRDILSKTAD</sequence>
<evidence type="ECO:0000256" key="3">
    <source>
        <dbReference type="ARBA" id="ARBA00022695"/>
    </source>
</evidence>
<evidence type="ECO:0000259" key="5">
    <source>
        <dbReference type="PROSITE" id="PS51462"/>
    </source>
</evidence>
<dbReference type="InterPro" id="IPR015797">
    <property type="entry name" value="NUDIX_hydrolase-like_dom_sf"/>
</dbReference>
<reference evidence="6 7" key="1">
    <citation type="submission" date="2018-06" db="EMBL/GenBank/DDBJ databases">
        <authorList>
            <consortium name="Pathogen Informatics"/>
            <person name="Doyle S."/>
        </authorList>
    </citation>
    <scope>NUCLEOTIDE SEQUENCE [LARGE SCALE GENOMIC DNA]</scope>
    <source>
        <strain evidence="6 7">NCTC10717</strain>
    </source>
</reference>
<dbReference type="RefSeq" id="WP_115219394.1">
    <property type="nucleotide sequence ID" value="NZ_UHIA01000004.1"/>
</dbReference>
<dbReference type="InterPro" id="IPR014729">
    <property type="entry name" value="Rossmann-like_a/b/a_fold"/>
</dbReference>
<dbReference type="OrthoDB" id="542521at2"/>
<dbReference type="InterPro" id="IPR020084">
    <property type="entry name" value="NUDIX_hydrolase_CS"/>
</dbReference>
<name>A0A380N1B4_9GAMM</name>
<dbReference type="Proteomes" id="UP000254575">
    <property type="component" value="Unassembled WGS sequence"/>
</dbReference>
<dbReference type="SUPFAM" id="SSF52374">
    <property type="entry name" value="Nucleotidylyl transferase"/>
    <property type="match status" value="1"/>
</dbReference>
<dbReference type="InterPro" id="IPR000086">
    <property type="entry name" value="NUDIX_hydrolase_dom"/>
</dbReference>
<protein>
    <submittedName>
        <fullName evidence="6">Bifunctional NMN adenylyltransferase/Nudix hydrolase</fullName>
    </submittedName>
</protein>
<dbReference type="Pfam" id="PF01467">
    <property type="entry name" value="CTP_transf_like"/>
    <property type="match status" value="1"/>
</dbReference>
<keyword evidence="7" id="KW-1185">Reference proteome</keyword>
<gene>
    <name evidence="6" type="ORF">NCTC10717_02350</name>
</gene>
<dbReference type="AlphaFoldDB" id="A0A380N1B4"/>
<dbReference type="Gene3D" id="3.90.79.10">
    <property type="entry name" value="Nucleoside Triphosphate Pyrophosphohydrolase"/>
    <property type="match status" value="1"/>
</dbReference>
<dbReference type="CDD" id="cd18873">
    <property type="entry name" value="NUDIX_NadM_like"/>
    <property type="match status" value="1"/>
</dbReference>
<dbReference type="EMBL" id="UHIA01000004">
    <property type="protein sequence ID" value="SUO98595.1"/>
    <property type="molecule type" value="Genomic_DNA"/>
</dbReference>
<proteinExistence type="predicted"/>
<dbReference type="PANTHER" id="PTHR21342">
    <property type="entry name" value="PHOSPHOPANTETHEINE ADENYLYLTRANSFERASE"/>
    <property type="match status" value="1"/>
</dbReference>
<dbReference type="PROSITE" id="PS00893">
    <property type="entry name" value="NUDIX_BOX"/>
    <property type="match status" value="1"/>
</dbReference>
<dbReference type="Pfam" id="PF00293">
    <property type="entry name" value="NUDIX"/>
    <property type="match status" value="1"/>
</dbReference>
<evidence type="ECO:0000313" key="6">
    <source>
        <dbReference type="EMBL" id="SUO98595.1"/>
    </source>
</evidence>
<dbReference type="InterPro" id="IPR004821">
    <property type="entry name" value="Cyt_trans-like"/>
</dbReference>
<organism evidence="6 7">
    <name type="scientific">Suttonella indologenes</name>
    <dbReference type="NCBI Taxonomy" id="13276"/>
    <lineage>
        <taxon>Bacteria</taxon>
        <taxon>Pseudomonadati</taxon>
        <taxon>Pseudomonadota</taxon>
        <taxon>Gammaproteobacteria</taxon>
        <taxon>Cardiobacteriales</taxon>
        <taxon>Cardiobacteriaceae</taxon>
        <taxon>Suttonella</taxon>
    </lineage>
</organism>
<dbReference type="NCBIfam" id="TIGR00125">
    <property type="entry name" value="cyt_tran_rel"/>
    <property type="match status" value="1"/>
</dbReference>
<accession>A0A380N1B4</accession>
<keyword evidence="4 6" id="KW-0378">Hydrolase</keyword>
<dbReference type="GO" id="GO:0016779">
    <property type="term" value="F:nucleotidyltransferase activity"/>
    <property type="evidence" value="ECO:0007669"/>
    <property type="project" value="UniProtKB-KW"/>
</dbReference>
<dbReference type="PROSITE" id="PS51462">
    <property type="entry name" value="NUDIX"/>
    <property type="match status" value="1"/>
</dbReference>
<dbReference type="PANTHER" id="PTHR21342:SF0">
    <property type="entry name" value="BIFUNCTIONAL NMN ADENYLYLTRANSFERASE_NUDIX HYDROLASE"/>
    <property type="match status" value="1"/>
</dbReference>
<comment type="cofactor">
    <cofactor evidence="1">
        <name>Mg(2+)</name>
        <dbReference type="ChEBI" id="CHEBI:18420"/>
    </cofactor>
</comment>
<dbReference type="GO" id="GO:0016787">
    <property type="term" value="F:hydrolase activity"/>
    <property type="evidence" value="ECO:0007669"/>
    <property type="project" value="UniProtKB-KW"/>
</dbReference>
<feature type="domain" description="Nudix hydrolase" evidence="5">
    <location>
        <begin position="205"/>
        <end position="344"/>
    </location>
</feature>
<evidence type="ECO:0000313" key="7">
    <source>
        <dbReference type="Proteomes" id="UP000254575"/>
    </source>
</evidence>
<evidence type="ECO:0000256" key="2">
    <source>
        <dbReference type="ARBA" id="ARBA00022679"/>
    </source>
</evidence>